<evidence type="ECO:0000313" key="2">
    <source>
        <dbReference type="Proteomes" id="UP001232001"/>
    </source>
</evidence>
<sequence length="50" mass="5748">MALGSCYEIETQLLLSYDLGFTSKKDLDETIEILKSIIKMMSKFNTRLSQ</sequence>
<dbReference type="InterPro" id="IPR036583">
    <property type="entry name" value="23S_rRNA_IVS_sf"/>
</dbReference>
<reference evidence="1 2" key="1">
    <citation type="submission" date="2023-04" db="EMBL/GenBank/DDBJ databases">
        <title>Tenacibaculum tangerinum sp. nov., isolated from sea tidal flat of South Korea.</title>
        <authorList>
            <person name="Lee S.H."/>
            <person name="Kim J.-J."/>
        </authorList>
    </citation>
    <scope>NUCLEOTIDE SEQUENCE [LARGE SCALE GENOMIC DNA]</scope>
    <source>
        <strain evidence="1 2">GRR-S3-23</strain>
    </source>
</reference>
<dbReference type="Proteomes" id="UP001232001">
    <property type="component" value="Chromosome"/>
</dbReference>
<dbReference type="InterPro" id="IPR012657">
    <property type="entry name" value="23S_rRNA-intervening_sequence"/>
</dbReference>
<dbReference type="RefSeq" id="WP_279652958.1">
    <property type="nucleotide sequence ID" value="NZ_CP122539.1"/>
</dbReference>
<dbReference type="SUPFAM" id="SSF158446">
    <property type="entry name" value="IVS-encoded protein-like"/>
    <property type="match status" value="1"/>
</dbReference>
<proteinExistence type="predicted"/>
<dbReference type="NCBIfam" id="TIGR02436">
    <property type="entry name" value="four helix bundle protein"/>
    <property type="match status" value="1"/>
</dbReference>
<keyword evidence="2" id="KW-1185">Reference proteome</keyword>
<name>A0ABY8L761_9FLAO</name>
<evidence type="ECO:0000313" key="1">
    <source>
        <dbReference type="EMBL" id="WGH77104.1"/>
    </source>
</evidence>
<gene>
    <name evidence="1" type="ORF">P8625_12235</name>
</gene>
<dbReference type="EMBL" id="CP122539">
    <property type="protein sequence ID" value="WGH77104.1"/>
    <property type="molecule type" value="Genomic_DNA"/>
</dbReference>
<organism evidence="1 2">
    <name type="scientific">Tenacibaculum tangerinum</name>
    <dbReference type="NCBI Taxonomy" id="3038772"/>
    <lineage>
        <taxon>Bacteria</taxon>
        <taxon>Pseudomonadati</taxon>
        <taxon>Bacteroidota</taxon>
        <taxon>Flavobacteriia</taxon>
        <taxon>Flavobacteriales</taxon>
        <taxon>Flavobacteriaceae</taxon>
        <taxon>Tenacibaculum</taxon>
    </lineage>
</organism>
<protein>
    <submittedName>
        <fullName evidence="1">Four helix bundle protein</fullName>
    </submittedName>
</protein>
<accession>A0ABY8L761</accession>
<dbReference type="Gene3D" id="1.20.1440.60">
    <property type="entry name" value="23S rRNA-intervening sequence"/>
    <property type="match status" value="1"/>
</dbReference>